<reference evidence="2 3" key="1">
    <citation type="submission" date="2023-07" db="EMBL/GenBank/DDBJ databases">
        <title>Sorghum-associated microbial communities from plants grown in Nebraska, USA.</title>
        <authorList>
            <person name="Schachtman D."/>
        </authorList>
    </citation>
    <scope>NUCLEOTIDE SEQUENCE [LARGE SCALE GENOMIC DNA]</scope>
    <source>
        <strain evidence="2 3">DS1307</strain>
    </source>
</reference>
<keyword evidence="1" id="KW-0812">Transmembrane</keyword>
<evidence type="ECO:0000313" key="3">
    <source>
        <dbReference type="Proteomes" id="UP001241472"/>
    </source>
</evidence>
<keyword evidence="1" id="KW-1133">Transmembrane helix</keyword>
<organism evidence="2 3">
    <name type="scientific">Neorhizobium huautlense</name>
    <dbReference type="NCBI Taxonomy" id="67774"/>
    <lineage>
        <taxon>Bacteria</taxon>
        <taxon>Pseudomonadati</taxon>
        <taxon>Pseudomonadota</taxon>
        <taxon>Alphaproteobacteria</taxon>
        <taxon>Hyphomicrobiales</taxon>
        <taxon>Rhizobiaceae</taxon>
        <taxon>Rhizobium/Agrobacterium group</taxon>
        <taxon>Neorhizobium</taxon>
    </lineage>
</organism>
<name>A0ABT9PTW9_9HYPH</name>
<evidence type="ECO:0000256" key="1">
    <source>
        <dbReference type="SAM" id="Phobius"/>
    </source>
</evidence>
<feature type="transmembrane region" description="Helical" evidence="1">
    <location>
        <begin position="6"/>
        <end position="27"/>
    </location>
</feature>
<evidence type="ECO:0000313" key="2">
    <source>
        <dbReference type="EMBL" id="MDP9837910.1"/>
    </source>
</evidence>
<comment type="caution">
    <text evidence="2">The sequence shown here is derived from an EMBL/GenBank/DDBJ whole genome shotgun (WGS) entry which is preliminary data.</text>
</comment>
<gene>
    <name evidence="2" type="ORF">J2T09_002670</name>
</gene>
<proteinExistence type="predicted"/>
<protein>
    <submittedName>
        <fullName evidence="2">Membrane protein YqhA</fullName>
    </submittedName>
</protein>
<keyword evidence="3" id="KW-1185">Reference proteome</keyword>
<dbReference type="EMBL" id="JAUSRF010000008">
    <property type="protein sequence ID" value="MDP9837910.1"/>
    <property type="molecule type" value="Genomic_DNA"/>
</dbReference>
<dbReference type="Proteomes" id="UP001241472">
    <property type="component" value="Unassembled WGS sequence"/>
</dbReference>
<sequence>MQYLDFVTTINPFVLGVLVLVICVGMYDHFVAHK</sequence>
<keyword evidence="1" id="KW-0472">Membrane</keyword>
<accession>A0ABT9PTW9</accession>